<dbReference type="InterPro" id="IPR003682">
    <property type="entry name" value="rRNA_ssu_MeTfrase_G"/>
</dbReference>
<dbReference type="InterPro" id="IPR029063">
    <property type="entry name" value="SAM-dependent_MTases_sf"/>
</dbReference>
<dbReference type="Pfam" id="PF02527">
    <property type="entry name" value="GidB"/>
    <property type="match status" value="1"/>
</dbReference>
<evidence type="ECO:0000256" key="6">
    <source>
        <dbReference type="HAMAP-Rule" id="MF_00074"/>
    </source>
</evidence>
<dbReference type="PANTHER" id="PTHR31760:SF0">
    <property type="entry name" value="S-ADENOSYL-L-METHIONINE-DEPENDENT METHYLTRANSFERASES SUPERFAMILY PROTEIN"/>
    <property type="match status" value="1"/>
</dbReference>
<evidence type="ECO:0000256" key="4">
    <source>
        <dbReference type="ARBA" id="ARBA00022679"/>
    </source>
</evidence>
<keyword evidence="4 6" id="KW-0808">Transferase</keyword>
<organism evidence="7">
    <name type="scientific">Desulfobacca acetoxidans</name>
    <dbReference type="NCBI Taxonomy" id="60893"/>
    <lineage>
        <taxon>Bacteria</taxon>
        <taxon>Pseudomonadati</taxon>
        <taxon>Thermodesulfobacteriota</taxon>
        <taxon>Desulfobaccia</taxon>
        <taxon>Desulfobaccales</taxon>
        <taxon>Desulfobaccaceae</taxon>
        <taxon>Desulfobacca</taxon>
    </lineage>
</organism>
<proteinExistence type="inferred from homology"/>
<evidence type="ECO:0000313" key="7">
    <source>
        <dbReference type="EMBL" id="HGB14445.1"/>
    </source>
</evidence>
<comment type="caution">
    <text evidence="6">Lacks conserved residue(s) required for the propagation of feature annotation.</text>
</comment>
<dbReference type="SUPFAM" id="SSF53335">
    <property type="entry name" value="S-adenosyl-L-methionine-dependent methyltransferases"/>
    <property type="match status" value="1"/>
</dbReference>
<dbReference type="GO" id="GO:0070043">
    <property type="term" value="F:rRNA (guanine-N7-)-methyltransferase activity"/>
    <property type="evidence" value="ECO:0007669"/>
    <property type="project" value="UniProtKB-UniRule"/>
</dbReference>
<evidence type="ECO:0000256" key="5">
    <source>
        <dbReference type="ARBA" id="ARBA00022691"/>
    </source>
</evidence>
<dbReference type="EMBL" id="DTHB01000029">
    <property type="protein sequence ID" value="HGB14445.1"/>
    <property type="molecule type" value="Genomic_DNA"/>
</dbReference>
<evidence type="ECO:0000256" key="3">
    <source>
        <dbReference type="ARBA" id="ARBA00022603"/>
    </source>
</evidence>
<comment type="similarity">
    <text evidence="6">Belongs to the methyltransferase superfamily. RNA methyltransferase RsmG family.</text>
</comment>
<dbReference type="GO" id="GO:0005829">
    <property type="term" value="C:cytosol"/>
    <property type="evidence" value="ECO:0007669"/>
    <property type="project" value="TreeGrafter"/>
</dbReference>
<dbReference type="HAMAP" id="MF_00074">
    <property type="entry name" value="16SrRNA_methyltr_G"/>
    <property type="match status" value="1"/>
</dbReference>
<evidence type="ECO:0000256" key="2">
    <source>
        <dbReference type="ARBA" id="ARBA00022552"/>
    </source>
</evidence>
<dbReference type="PANTHER" id="PTHR31760">
    <property type="entry name" value="S-ADENOSYL-L-METHIONINE-DEPENDENT METHYLTRANSFERASES SUPERFAMILY PROTEIN"/>
    <property type="match status" value="1"/>
</dbReference>
<gene>
    <name evidence="6 7" type="primary">rsmG</name>
    <name evidence="7" type="ORF">ENV62_04290</name>
</gene>
<dbReference type="Gene3D" id="3.40.50.150">
    <property type="entry name" value="Vaccinia Virus protein VP39"/>
    <property type="match status" value="1"/>
</dbReference>
<comment type="caution">
    <text evidence="7">The sequence shown here is derived from an EMBL/GenBank/DDBJ whole genome shotgun (WGS) entry which is preliminary data.</text>
</comment>
<accession>A0A7C3SK65</accession>
<sequence length="234" mass="25251">MGRVMAEAPSKISPLALLQEGAATYGLHFPPPVLEQFRIYLEELKRWNARINLTALKTDREIVVKLFLDSLALLPVLGEAASLADLGSGAGFPGLVLKIARPELNVTLVESRGKKAAFLEYVVAVLKLTQVEVAAVHLTPQLAATWGRHYDVVVSRAAFSLAELLKLAAPLLLPGGRVLAVKGAHLPPAELAAARKLCRSLGLADLELRSYNLFQESEPRLLVSTALLKGAQLR</sequence>
<comment type="subcellular location">
    <subcellularLocation>
        <location evidence="6">Cytoplasm</location>
    </subcellularLocation>
</comment>
<keyword evidence="1 6" id="KW-0963">Cytoplasm</keyword>
<keyword evidence="2 6" id="KW-0698">rRNA processing</keyword>
<name>A0A7C3SK65_9BACT</name>
<feature type="binding site" evidence="6">
    <location>
        <position position="156"/>
    </location>
    <ligand>
        <name>S-adenosyl-L-methionine</name>
        <dbReference type="ChEBI" id="CHEBI:59789"/>
    </ligand>
</feature>
<keyword evidence="3 6" id="KW-0489">Methyltransferase</keyword>
<reference evidence="7" key="1">
    <citation type="journal article" date="2020" name="mSystems">
        <title>Genome- and Community-Level Interaction Insights into Carbon Utilization and Element Cycling Functions of Hydrothermarchaeota in Hydrothermal Sediment.</title>
        <authorList>
            <person name="Zhou Z."/>
            <person name="Liu Y."/>
            <person name="Xu W."/>
            <person name="Pan J."/>
            <person name="Luo Z.H."/>
            <person name="Li M."/>
        </authorList>
    </citation>
    <scope>NUCLEOTIDE SEQUENCE [LARGE SCALE GENOMIC DNA]</scope>
    <source>
        <strain evidence="7">SpSt-776</strain>
    </source>
</reference>
<protein>
    <recommendedName>
        <fullName evidence="6">Ribosomal RNA small subunit methyltransferase G</fullName>
        <ecNumber evidence="6">2.1.1.-</ecNumber>
    </recommendedName>
    <alternativeName>
        <fullName evidence="6">16S rRNA 7-methylguanosine methyltransferase</fullName>
        <shortName evidence="6">16S rRNA m7G methyltransferase</shortName>
    </alternativeName>
</protein>
<feature type="binding site" evidence="6">
    <location>
        <position position="87"/>
    </location>
    <ligand>
        <name>S-adenosyl-L-methionine</name>
        <dbReference type="ChEBI" id="CHEBI:59789"/>
    </ligand>
</feature>
<dbReference type="AlphaFoldDB" id="A0A7C3SK65"/>
<evidence type="ECO:0000256" key="1">
    <source>
        <dbReference type="ARBA" id="ARBA00022490"/>
    </source>
</evidence>
<keyword evidence="5 6" id="KW-0949">S-adenosyl-L-methionine</keyword>
<dbReference type="EC" id="2.1.1.-" evidence="6"/>
<comment type="function">
    <text evidence="6">Specifically methylates the N7 position of a guanine in 16S rRNA.</text>
</comment>
<dbReference type="NCBIfam" id="TIGR00138">
    <property type="entry name" value="rsmG_gidB"/>
    <property type="match status" value="1"/>
</dbReference>
<feature type="binding site" evidence="6">
    <location>
        <position position="92"/>
    </location>
    <ligand>
        <name>S-adenosyl-L-methionine</name>
        <dbReference type="ChEBI" id="CHEBI:59789"/>
    </ligand>
</feature>